<accession>A0A0F6U1H6</accession>
<proteinExistence type="predicted"/>
<evidence type="ECO:0000313" key="1">
    <source>
        <dbReference type="EMBL" id="AKE62851.1"/>
    </source>
</evidence>
<gene>
    <name evidence="1" type="ORF">MYAER_0491</name>
</gene>
<dbReference type="EMBL" id="CP011304">
    <property type="protein sequence ID" value="AKE62851.1"/>
    <property type="molecule type" value="Genomic_DNA"/>
</dbReference>
<evidence type="ECO:0000313" key="2">
    <source>
        <dbReference type="Proteomes" id="UP000034103"/>
    </source>
</evidence>
<name>A0A0F6U1H6_MICAE</name>
<sequence>MTKIYHYSIRLIVGGLCKDFLLGNPHPPTNFFQQILIQPFAPVLLAAQEQS</sequence>
<dbReference type="Proteomes" id="UP000034103">
    <property type="component" value="Chromosome"/>
</dbReference>
<dbReference type="AlphaFoldDB" id="A0A0F6U1H6"/>
<dbReference type="HOGENOM" id="CLU_3100781_0_0_3"/>
<protein>
    <submittedName>
        <fullName evidence="1">Uncharacterized protein</fullName>
    </submittedName>
</protein>
<reference evidence="1 2" key="1">
    <citation type="journal article" date="2015" name="Genome Announc.">
        <title>Complete Genome Sequence of Microcystis aeruginosa NIES-2549, a Bloom-Forming Cyanobacterium from Lake Kasumigaura, Japan.</title>
        <authorList>
            <person name="Yamaguchi H."/>
            <person name="Suzuki S."/>
            <person name="Tanabe Y."/>
            <person name="Osana Y."/>
            <person name="Shimura Y."/>
            <person name="Ishida K."/>
            <person name="Kawachi M."/>
        </authorList>
    </citation>
    <scope>NUCLEOTIDE SEQUENCE [LARGE SCALE GENOMIC DNA]</scope>
    <source>
        <strain evidence="1 2">NIES-2549</strain>
    </source>
</reference>
<dbReference type="PATRIC" id="fig|1641812.3.peg.507"/>
<organism evidence="1 2">
    <name type="scientific">Microcystis aeruginosa NIES-2549</name>
    <dbReference type="NCBI Taxonomy" id="1641812"/>
    <lineage>
        <taxon>Bacteria</taxon>
        <taxon>Bacillati</taxon>
        <taxon>Cyanobacteriota</taxon>
        <taxon>Cyanophyceae</taxon>
        <taxon>Oscillatoriophycideae</taxon>
        <taxon>Chroococcales</taxon>
        <taxon>Microcystaceae</taxon>
        <taxon>Microcystis</taxon>
    </lineage>
</organism>